<evidence type="ECO:0000313" key="2">
    <source>
        <dbReference type="Proteomes" id="UP000837932"/>
    </source>
</evidence>
<name>A0ABM9ANU4_9BACT</name>
<dbReference type="Proteomes" id="UP000837932">
    <property type="component" value="Unassembled WGS sequence"/>
</dbReference>
<accession>A0ABM9ANU4</accession>
<evidence type="ECO:0000313" key="1">
    <source>
        <dbReference type="EMBL" id="CAH0995496.1"/>
    </source>
</evidence>
<reference evidence="1" key="1">
    <citation type="submission" date="2021-12" db="EMBL/GenBank/DDBJ databases">
        <authorList>
            <person name="Rodrigo-Torres L."/>
            <person name="Arahal R. D."/>
            <person name="Lucena T."/>
        </authorList>
    </citation>
    <scope>NUCLEOTIDE SEQUENCE</scope>
    <source>
        <strain evidence="1">CECT 8858</strain>
    </source>
</reference>
<proteinExistence type="predicted"/>
<dbReference type="EMBL" id="CAKLPY010000001">
    <property type="protein sequence ID" value="CAH0995496.1"/>
    <property type="molecule type" value="Genomic_DNA"/>
</dbReference>
<sequence>MRASELIKLFSECYPYLRLEIYHRGEEMGNAAHNCLLKDIVHKKAVDSFEITPQMKVCEVEEIFWEKMGLQISIFRKSGKTWLESSFTNYWSLERQNNLGKEMNDFMNIQPQKVSL</sequence>
<gene>
    <name evidence="1" type="ORF">EMA8858_01619</name>
</gene>
<keyword evidence="2" id="KW-1185">Reference proteome</keyword>
<comment type="caution">
    <text evidence="1">The sequence shown here is derived from an EMBL/GenBank/DDBJ whole genome shotgun (WGS) entry which is preliminary data.</text>
</comment>
<organism evidence="1 2">
    <name type="scientific">Emticicia aquatica</name>
    <dbReference type="NCBI Taxonomy" id="1681835"/>
    <lineage>
        <taxon>Bacteria</taxon>
        <taxon>Pseudomonadati</taxon>
        <taxon>Bacteroidota</taxon>
        <taxon>Cytophagia</taxon>
        <taxon>Cytophagales</taxon>
        <taxon>Leadbetterellaceae</taxon>
        <taxon>Emticicia</taxon>
    </lineage>
</organism>
<protein>
    <submittedName>
        <fullName evidence="1">Uncharacterized protein</fullName>
    </submittedName>
</protein>